<feature type="region of interest" description="Disordered" evidence="1">
    <location>
        <begin position="45"/>
        <end position="68"/>
    </location>
</feature>
<keyword evidence="3" id="KW-1185">Reference proteome</keyword>
<comment type="caution">
    <text evidence="2">The sequence shown here is derived from an EMBL/GenBank/DDBJ whole genome shotgun (WGS) entry which is preliminary data.</text>
</comment>
<sequence length="242" mass="27105">MRTPRAFQFLRQAARAAEEWPVAGSAVRRFQDAETWAMAELKQRLDSMSDDGEDRARTRESAAEGPAPRDMMALLLAQSRGVDPDAARTRLYRQTLSRLVPDQVAMMALLAEREIAPLCHVAAGRLPAGPVSVVVLANASSLGRDAGVLLREYVPQYMSELLALGVFEAGPEDDRLTDQYELLMADTQLRKTMDRVRREMKLYPRLQRFSVHMSDYGKALWQDCRPMTDVLEHADEGGNAGR</sequence>
<reference evidence="2 3" key="1">
    <citation type="submission" date="2013-03" db="EMBL/GenBank/DDBJ databases">
        <title>Salinisphaera dokdonensis CL-ES53 Genome Sequencing.</title>
        <authorList>
            <person name="Li C."/>
            <person name="Lai Q."/>
            <person name="Shao Z."/>
        </authorList>
    </citation>
    <scope>NUCLEOTIDE SEQUENCE [LARGE SCALE GENOMIC DNA]</scope>
    <source>
        <strain evidence="2 3">CL-ES53</strain>
    </source>
</reference>
<evidence type="ECO:0000313" key="3">
    <source>
        <dbReference type="Proteomes" id="UP001460888"/>
    </source>
</evidence>
<name>A0ABV2AYE8_9GAMM</name>
<proteinExistence type="predicted"/>
<dbReference type="Pfam" id="PF14337">
    <property type="entry name" value="Abi_alpha"/>
    <property type="match status" value="1"/>
</dbReference>
<organism evidence="2 3">
    <name type="scientific">Salinisphaera dokdonensis CL-ES53</name>
    <dbReference type="NCBI Taxonomy" id="1304272"/>
    <lineage>
        <taxon>Bacteria</taxon>
        <taxon>Pseudomonadati</taxon>
        <taxon>Pseudomonadota</taxon>
        <taxon>Gammaproteobacteria</taxon>
        <taxon>Salinisphaerales</taxon>
        <taxon>Salinisphaeraceae</taxon>
        <taxon>Salinisphaera</taxon>
    </lineage>
</organism>
<dbReference type="Proteomes" id="UP001460888">
    <property type="component" value="Unassembled WGS sequence"/>
</dbReference>
<dbReference type="InterPro" id="IPR025506">
    <property type="entry name" value="Abi_alpha"/>
</dbReference>
<dbReference type="EMBL" id="APND01000001">
    <property type="protein sequence ID" value="MES1928676.1"/>
    <property type="molecule type" value="Genomic_DNA"/>
</dbReference>
<protein>
    <recommendedName>
        <fullName evidence="4">DUF4393 domain-containing protein</fullName>
    </recommendedName>
</protein>
<gene>
    <name evidence="2" type="ORF">SADO_05435</name>
</gene>
<evidence type="ECO:0008006" key="4">
    <source>
        <dbReference type="Google" id="ProtNLM"/>
    </source>
</evidence>
<dbReference type="Gene3D" id="3.30.110.190">
    <property type="match status" value="1"/>
</dbReference>
<accession>A0ABV2AYE8</accession>
<evidence type="ECO:0000256" key="1">
    <source>
        <dbReference type="SAM" id="MobiDB-lite"/>
    </source>
</evidence>
<evidence type="ECO:0000313" key="2">
    <source>
        <dbReference type="EMBL" id="MES1928676.1"/>
    </source>
</evidence>